<dbReference type="SUPFAM" id="SSF52540">
    <property type="entry name" value="P-loop containing nucleoside triphosphate hydrolases"/>
    <property type="match status" value="1"/>
</dbReference>
<dbReference type="CDD" id="cd17546">
    <property type="entry name" value="REC_hyHK_CKI1_RcsC-like"/>
    <property type="match status" value="1"/>
</dbReference>
<dbReference type="GO" id="GO:0000155">
    <property type="term" value="F:phosphorelay sensor kinase activity"/>
    <property type="evidence" value="ECO:0007669"/>
    <property type="project" value="InterPro"/>
</dbReference>
<dbReference type="PROSITE" id="PS50109">
    <property type="entry name" value="HIS_KIN"/>
    <property type="match status" value="1"/>
</dbReference>
<keyword evidence="11" id="KW-1185">Reference proteome</keyword>
<dbReference type="Proteomes" id="UP000193986">
    <property type="component" value="Unassembled WGS sequence"/>
</dbReference>
<feature type="domain" description="Protein kinase" evidence="7">
    <location>
        <begin position="25"/>
        <end position="387"/>
    </location>
</feature>
<evidence type="ECO:0000256" key="3">
    <source>
        <dbReference type="ARBA" id="ARBA00022777"/>
    </source>
</evidence>
<dbReference type="InterPro" id="IPR000719">
    <property type="entry name" value="Prot_kinase_dom"/>
</dbReference>
<dbReference type="Gene3D" id="3.30.565.10">
    <property type="entry name" value="Histidine kinase-like ATPase, C-terminal domain"/>
    <property type="match status" value="1"/>
</dbReference>
<dbReference type="InterPro" id="IPR011009">
    <property type="entry name" value="Kinase-like_dom_sf"/>
</dbReference>
<dbReference type="Gene3D" id="3.30.450.40">
    <property type="match status" value="1"/>
</dbReference>
<dbReference type="InterPro" id="IPR027417">
    <property type="entry name" value="P-loop_NTPase"/>
</dbReference>
<dbReference type="InterPro" id="IPR003018">
    <property type="entry name" value="GAF"/>
</dbReference>
<dbReference type="PANTHER" id="PTHR45339">
    <property type="entry name" value="HYBRID SIGNAL TRANSDUCTION HISTIDINE KINASE J"/>
    <property type="match status" value="1"/>
</dbReference>
<dbReference type="Pfam" id="PF13191">
    <property type="entry name" value="AAA_16"/>
    <property type="match status" value="1"/>
</dbReference>
<evidence type="ECO:0000256" key="5">
    <source>
        <dbReference type="PROSITE-ProRule" id="PRU00169"/>
    </source>
</evidence>
<dbReference type="InterPro" id="IPR003661">
    <property type="entry name" value="HisK_dim/P_dom"/>
</dbReference>
<dbReference type="SUPFAM" id="SSF55781">
    <property type="entry name" value="GAF domain-like"/>
    <property type="match status" value="1"/>
</dbReference>
<dbReference type="SUPFAM" id="SSF47384">
    <property type="entry name" value="Homodimeric domain of signal transducing histidine kinase"/>
    <property type="match status" value="1"/>
</dbReference>
<evidence type="ECO:0008006" key="12">
    <source>
        <dbReference type="Google" id="ProtNLM"/>
    </source>
</evidence>
<dbReference type="InterPro" id="IPR036097">
    <property type="entry name" value="HisK_dim/P_sf"/>
</dbReference>
<evidence type="ECO:0000259" key="7">
    <source>
        <dbReference type="PROSITE" id="PS50011"/>
    </source>
</evidence>
<dbReference type="SMART" id="SM00388">
    <property type="entry name" value="HisKA"/>
    <property type="match status" value="1"/>
</dbReference>
<dbReference type="SUPFAM" id="SSF56112">
    <property type="entry name" value="Protein kinase-like (PK-like)"/>
    <property type="match status" value="1"/>
</dbReference>
<comment type="caution">
    <text evidence="10">The sequence shown here is derived from an EMBL/GenBank/DDBJ whole genome shotgun (WGS) entry which is preliminary data.</text>
</comment>
<keyword evidence="2" id="KW-0808">Transferase</keyword>
<protein>
    <recommendedName>
        <fullName evidence="12">Histidine kinase</fullName>
    </recommendedName>
</protein>
<dbReference type="SUPFAM" id="SSF55874">
    <property type="entry name" value="ATPase domain of HSP90 chaperone/DNA topoisomerase II/histidine kinase"/>
    <property type="match status" value="1"/>
</dbReference>
<keyword evidence="4" id="KW-0902">Two-component regulatory system</keyword>
<keyword evidence="3" id="KW-0418">Kinase</keyword>
<dbReference type="PRINTS" id="PR00344">
    <property type="entry name" value="BCTRLSENSOR"/>
</dbReference>
<dbReference type="InterPro" id="IPR004358">
    <property type="entry name" value="Sig_transdc_His_kin-like_C"/>
</dbReference>
<dbReference type="PROSITE" id="PS50110">
    <property type="entry name" value="RESPONSE_REGULATORY"/>
    <property type="match status" value="1"/>
</dbReference>
<gene>
    <name evidence="10" type="ORF">BCR39DRAFT_519071</name>
</gene>
<dbReference type="GO" id="GO:0005524">
    <property type="term" value="F:ATP binding"/>
    <property type="evidence" value="ECO:0007669"/>
    <property type="project" value="InterPro"/>
</dbReference>
<dbReference type="Pfam" id="PF00072">
    <property type="entry name" value="Response_reg"/>
    <property type="match status" value="1"/>
</dbReference>
<dbReference type="STRING" id="71784.A0A1Y2BG25"/>
<dbReference type="InParanoid" id="A0A1Y2BG25"/>
<dbReference type="Pfam" id="PF02518">
    <property type="entry name" value="HATPase_c"/>
    <property type="match status" value="1"/>
</dbReference>
<evidence type="ECO:0000256" key="1">
    <source>
        <dbReference type="ARBA" id="ARBA00022553"/>
    </source>
</evidence>
<dbReference type="Gene3D" id="1.10.510.10">
    <property type="entry name" value="Transferase(Phosphotransferase) domain 1"/>
    <property type="match status" value="1"/>
</dbReference>
<dbReference type="InterPro" id="IPR005467">
    <property type="entry name" value="His_kinase_dom"/>
</dbReference>
<dbReference type="SMART" id="SM00220">
    <property type="entry name" value="S_TKc"/>
    <property type="match status" value="1"/>
</dbReference>
<evidence type="ECO:0000313" key="10">
    <source>
        <dbReference type="EMBL" id="ORY33753.1"/>
    </source>
</evidence>
<dbReference type="CDD" id="cd00082">
    <property type="entry name" value="HisKA"/>
    <property type="match status" value="1"/>
</dbReference>
<dbReference type="InterPro" id="IPR011006">
    <property type="entry name" value="CheY-like_superfamily"/>
</dbReference>
<accession>A0A1Y2BG25</accession>
<feature type="compositionally biased region" description="Low complexity" evidence="6">
    <location>
        <begin position="1420"/>
        <end position="1435"/>
    </location>
</feature>
<evidence type="ECO:0000259" key="8">
    <source>
        <dbReference type="PROSITE" id="PS50109"/>
    </source>
</evidence>
<feature type="domain" description="Response regulatory" evidence="9">
    <location>
        <begin position="2041"/>
        <end position="2158"/>
    </location>
</feature>
<feature type="domain" description="Histidine kinase" evidence="8">
    <location>
        <begin position="1643"/>
        <end position="1865"/>
    </location>
</feature>
<feature type="modified residue" description="4-aspartylphosphate" evidence="5">
    <location>
        <position position="2091"/>
    </location>
</feature>
<dbReference type="FunFam" id="3.30.565.10:FF:000010">
    <property type="entry name" value="Sensor histidine kinase RcsC"/>
    <property type="match status" value="1"/>
</dbReference>
<sequence>MLATLPINSAFADHGLYDIQLDLPGVVASPSAFGPSGPSFQPEMTDWIGGWATLEPVPRFPLLSKPRTDVVRWDLCSHEDAASTTRFRRAMQCLALDTMGPRSTQTRRYSRMKPFVAWWEDDFGLWAVREAVKTKYVPLEQCWARALSDLDVDESTNPREDMPIQGERRLNHQYPGEQRKIMAKYAETCDLLLQVISCLQALHDCRLALLACRPKAFAMDPSSGLAELVRYSEVAVLPGFSLANIDSTLTPIFNRDPLDASSLQLSEDFIRNNLRHLAPEIIGSRRPSQNSDVYSFGVMAYELLTGITINGGPDSPDKTDVDLLADFHRHVTMPIVPPLVMFQRDLDLGAFRAAVPPKQYSDLIMRCLERDSEDRYGSLEALSYDLRKLAEVLRTGGDLGKMVIGQADNMSKFRLPSRSVNCEHELEQLDQIFQKISQSTGPQSSHNDSRSTLPVPAVTLWGLSGAGKTRLVSHWARQWEVAGDGKQCLVAYSKLDELIRRPLSSFVQIFESLLDRVLTDPAEDPKRWNHCIRDVLGSQLPFFSSLLSKESRRLLNLGDDTRDAQDKDWERLPAFKMWGKRLLQLFATRQRPLIVIVDDIQWLPPEEIGSWRSLLDGVNPLDHALVVSLFRVEVTQAPPSSSLLSASSPLIHVPRFDEQGVLAFVNECLHSRIENGLALANFLYAETGGSPLYLSTVLANLVKEQVVIFDFAILSWRFDLLALQSHLSDAGVDVYIERLLLGLPENVKRFLTMLAWLPATGFSFDGVAQLVGASRSDIEAHLHVSHVIGTLIVLQGRVIRFTHDRLRHAAYMLIPADKQGETHHQISKFLRGIEKSEDFTFDAAEHAIAARRLNIKNSDEDFVDLLLMASRRAGSAASFHSSRRFLIEIDKVINATGGSTTWAQQQRPLYIRFLVQFAETYSILKQHDEVLEKLYDMVPLCISPSERIRTATWTMRALIAAGRHTEAMNLVWNTLCQEGYDPDKPENIAIWTPSTVEELEAVQFLDEPVDEDDERVLIMSLLCYAGPTIFVARPNDRAAAFALGFSLAAKVGKVHDTVAYLSATCALTRSGLDIRRALCRLSRQICTLRPNSLIVSASLVVIGAQSHCFRPLHEVAEDMNPAFEATISSCNYELASYVLVLDFAARAFSTFQQDWDVVAKRYEILRPYLPPAMRMLIHAPLQYAENRKAYTPGMKVSLLEGQFITSEDLEQVSALKMHLAFWHTFALREAIMYDAALEEQLALVHEGSKFATAQEGTVVGVEWAFLCAIVFIRNQQDGDKLREAENQLAEYHGSPDYAARIDVLDTLKLLMSGGYDNLAKVEQGIERLDEGNQFALSGLLSNIVGAAVHQRTNCKMLCSGYLRNSFEAHKKSNSFGVCQWLKLKYPDVLPKAPVADFLPSQLLGLNLQPPVLPKLRRASLSRTTETTTSHTPSVTPDEKASGPNDSLDTLTLMRSSVILASEQDPPVLLCTLLRILCQFTRSDYAAIGLSDEDDQTTIRLRAAGPYSRIIPYDLSSNDETFHDTCPAVYMLHVARTGKAITDVSSLKRLRSDLFYGDRRPRSVICLPIANQGRQAGVVLLSSMSAVSSQAQSAGAREIIDCLATFATIVMTNYTFTRRLKLEVDQRTKELTSALAAKSQFLSQCSHELRSPLSAVLGLATVLQASPGLSEVQREHLRTISNSGEDLLGLINNLLDHSRLESGSVTLERIPFTLREVTEGVLDTIAVIAQKKDLEVCLVNSFMTDPPGLLGDPFRVRQVITNLCVNAVKFTSEGRVTVRWRWEKVGDGIKVYLDVEDTGIGIPTQKMDKLFRSFSQIDESITRSFGGSGLGLVISRDLARMLGGDCVAESEFGKGSKFTFSFIADRSDEAEPQYETLKMEKSCFVLCDEGPWWTMLDENLQALNCKPVRFTEDPSIALVRDVPHGMNSEHNYDFVMISTRLVDKETLDKMRELQNKAQFIFLVRSIDLAKDMRDFEITRDTIVARPVKFSSLYNVICNKVDMNQGPESKKGSIKGKKKGINKELYMVSALPNQAYNQTHPLDILLVDDNPVNVNVGRRILELFGYDRVTSAMDGQQAIDAAEKKAYDLILLDLQMPVLDGFSAQKRITASPLTGNPCIVALTANADKTTQEACRDAGFYNYLSKPLDIPKLETILIDVYEHRNKNHIVHH</sequence>
<dbReference type="PANTHER" id="PTHR45339:SF1">
    <property type="entry name" value="HYBRID SIGNAL TRANSDUCTION HISTIDINE KINASE J"/>
    <property type="match status" value="1"/>
</dbReference>
<dbReference type="EMBL" id="MCFC01000005">
    <property type="protein sequence ID" value="ORY33753.1"/>
    <property type="molecule type" value="Genomic_DNA"/>
</dbReference>
<dbReference type="SMART" id="SM00387">
    <property type="entry name" value="HATPase_c"/>
    <property type="match status" value="1"/>
</dbReference>
<dbReference type="Gene3D" id="3.40.50.300">
    <property type="entry name" value="P-loop containing nucleotide triphosphate hydrolases"/>
    <property type="match status" value="1"/>
</dbReference>
<dbReference type="OrthoDB" id="21225at2759"/>
<dbReference type="SUPFAM" id="SSF52172">
    <property type="entry name" value="CheY-like"/>
    <property type="match status" value="1"/>
</dbReference>
<dbReference type="InterPro" id="IPR036890">
    <property type="entry name" value="HATPase_C_sf"/>
</dbReference>
<dbReference type="SMART" id="SM00065">
    <property type="entry name" value="GAF"/>
    <property type="match status" value="1"/>
</dbReference>
<evidence type="ECO:0000259" key="9">
    <source>
        <dbReference type="PROSITE" id="PS50110"/>
    </source>
</evidence>
<dbReference type="InterPro" id="IPR029016">
    <property type="entry name" value="GAF-like_dom_sf"/>
</dbReference>
<evidence type="ECO:0000256" key="6">
    <source>
        <dbReference type="SAM" id="MobiDB-lite"/>
    </source>
</evidence>
<dbReference type="CDD" id="cd16922">
    <property type="entry name" value="HATPase_EvgS-ArcB-TorS-like"/>
    <property type="match status" value="1"/>
</dbReference>
<dbReference type="Gene3D" id="3.40.50.2300">
    <property type="match status" value="1"/>
</dbReference>
<proteinExistence type="predicted"/>
<organism evidence="10 11">
    <name type="scientific">Naematelia encephala</name>
    <dbReference type="NCBI Taxonomy" id="71784"/>
    <lineage>
        <taxon>Eukaryota</taxon>
        <taxon>Fungi</taxon>
        <taxon>Dikarya</taxon>
        <taxon>Basidiomycota</taxon>
        <taxon>Agaricomycotina</taxon>
        <taxon>Tremellomycetes</taxon>
        <taxon>Tremellales</taxon>
        <taxon>Naemateliaceae</taxon>
        <taxon>Naematelia</taxon>
    </lineage>
</organism>
<dbReference type="InterPro" id="IPR041664">
    <property type="entry name" value="AAA_16"/>
</dbReference>
<evidence type="ECO:0000313" key="11">
    <source>
        <dbReference type="Proteomes" id="UP000193986"/>
    </source>
</evidence>
<dbReference type="Gene3D" id="1.10.287.130">
    <property type="match status" value="1"/>
</dbReference>
<dbReference type="SMART" id="SM00448">
    <property type="entry name" value="REC"/>
    <property type="match status" value="1"/>
</dbReference>
<reference evidence="10 11" key="1">
    <citation type="submission" date="2016-07" db="EMBL/GenBank/DDBJ databases">
        <title>Pervasive Adenine N6-methylation of Active Genes in Fungi.</title>
        <authorList>
            <consortium name="DOE Joint Genome Institute"/>
            <person name="Mondo S.J."/>
            <person name="Dannebaum R.O."/>
            <person name="Kuo R.C."/>
            <person name="Labutti K."/>
            <person name="Haridas S."/>
            <person name="Kuo A."/>
            <person name="Salamov A."/>
            <person name="Ahrendt S.R."/>
            <person name="Lipzen A."/>
            <person name="Sullivan W."/>
            <person name="Andreopoulos W.B."/>
            <person name="Clum A."/>
            <person name="Lindquist E."/>
            <person name="Daum C."/>
            <person name="Ramamoorthy G.K."/>
            <person name="Gryganskyi A."/>
            <person name="Culley D."/>
            <person name="Magnuson J.K."/>
            <person name="James T.Y."/>
            <person name="O'Malley M.A."/>
            <person name="Stajich J.E."/>
            <person name="Spatafora J.W."/>
            <person name="Visel A."/>
            <person name="Grigoriev I.V."/>
        </authorList>
    </citation>
    <scope>NUCLEOTIDE SEQUENCE [LARGE SCALE GENOMIC DNA]</scope>
    <source>
        <strain evidence="10 11">68-887.2</strain>
    </source>
</reference>
<dbReference type="InterPro" id="IPR001789">
    <property type="entry name" value="Sig_transdc_resp-reg_receiver"/>
</dbReference>
<evidence type="ECO:0000256" key="4">
    <source>
        <dbReference type="ARBA" id="ARBA00023012"/>
    </source>
</evidence>
<dbReference type="PROSITE" id="PS50011">
    <property type="entry name" value="PROTEIN_KINASE_DOM"/>
    <property type="match status" value="1"/>
</dbReference>
<dbReference type="InterPro" id="IPR003594">
    <property type="entry name" value="HATPase_dom"/>
</dbReference>
<feature type="region of interest" description="Disordered" evidence="6">
    <location>
        <begin position="1418"/>
        <end position="1445"/>
    </location>
</feature>
<dbReference type="Pfam" id="PF00512">
    <property type="entry name" value="HisKA"/>
    <property type="match status" value="1"/>
</dbReference>
<evidence type="ECO:0000256" key="2">
    <source>
        <dbReference type="ARBA" id="ARBA00022679"/>
    </source>
</evidence>
<keyword evidence="1 5" id="KW-0597">Phosphoprotein</keyword>
<name>A0A1Y2BG25_9TREE</name>